<protein>
    <submittedName>
        <fullName evidence="1">12634_t:CDS:1</fullName>
    </submittedName>
</protein>
<dbReference type="AlphaFoldDB" id="A0A9N9EXT5"/>
<feature type="non-terminal residue" evidence="1">
    <location>
        <position position="484"/>
    </location>
</feature>
<accession>A0A9N9EXT5</accession>
<sequence length="484" mass="54814">VIEKVEELPLIIKEVIDETSSLQPPPPYEVIDEAQNNNISSEVNQSNVVSNHENVSSNMSSSQNNSNVKQGEWSGVLEKEVENFENILERVLGQVPSEDVERKKKLRSFGTGKKLAKRYGIITSERLMPVVILLLQHAWHENANANLRSLKCDVGWCINESASYEKTMWERIEMELKEINVEDLGFDHPICSGVLDLKSVPFTNIPGSVCDTFKEPFQKYKLEQNHNVMDTCKEFIRNEESKINIDENQCKPLEISFAKPAYMILLHSHLLKGKSINEGSYVCEVLAPLLNIVMSNLPGNPIAWDIWGEEGSSASAIRKGSRKIARRADYMMMAQLGKNAKLEIVYLETGRPDSTQDKRLRDHKKLIRFFKDSIDTTRSVLKLKKIFNQSSKRQNLSIFTINVAGDVIELYAMHRELGIYRYCLIEEASIPLHITSANAVYPLIHTLLTLRTAVACTIHKILHNFDSGDSEHSSSEMTTTVPTP</sequence>
<evidence type="ECO:0000313" key="1">
    <source>
        <dbReference type="EMBL" id="CAG8498178.1"/>
    </source>
</evidence>
<organism evidence="1 2">
    <name type="scientific">Acaulospora morrowiae</name>
    <dbReference type="NCBI Taxonomy" id="94023"/>
    <lineage>
        <taxon>Eukaryota</taxon>
        <taxon>Fungi</taxon>
        <taxon>Fungi incertae sedis</taxon>
        <taxon>Mucoromycota</taxon>
        <taxon>Glomeromycotina</taxon>
        <taxon>Glomeromycetes</taxon>
        <taxon>Diversisporales</taxon>
        <taxon>Acaulosporaceae</taxon>
        <taxon>Acaulospora</taxon>
    </lineage>
</organism>
<proteinExistence type="predicted"/>
<dbReference type="Proteomes" id="UP000789342">
    <property type="component" value="Unassembled WGS sequence"/>
</dbReference>
<comment type="caution">
    <text evidence="1">The sequence shown here is derived from an EMBL/GenBank/DDBJ whole genome shotgun (WGS) entry which is preliminary data.</text>
</comment>
<keyword evidence="2" id="KW-1185">Reference proteome</keyword>
<name>A0A9N9EXT5_9GLOM</name>
<evidence type="ECO:0000313" key="2">
    <source>
        <dbReference type="Proteomes" id="UP000789342"/>
    </source>
</evidence>
<reference evidence="1" key="1">
    <citation type="submission" date="2021-06" db="EMBL/GenBank/DDBJ databases">
        <authorList>
            <person name="Kallberg Y."/>
            <person name="Tangrot J."/>
            <person name="Rosling A."/>
        </authorList>
    </citation>
    <scope>NUCLEOTIDE SEQUENCE</scope>
    <source>
        <strain evidence="1">CL551</strain>
    </source>
</reference>
<dbReference type="OrthoDB" id="2387492at2759"/>
<dbReference type="EMBL" id="CAJVPV010001464">
    <property type="protein sequence ID" value="CAG8498178.1"/>
    <property type="molecule type" value="Genomic_DNA"/>
</dbReference>
<gene>
    <name evidence="1" type="ORF">AMORRO_LOCUS3119</name>
</gene>